<gene>
    <name evidence="9 11" type="primary">trpA</name>
    <name evidence="11" type="ORF">BWY73_00189</name>
</gene>
<evidence type="ECO:0000256" key="5">
    <source>
        <dbReference type="ARBA" id="ARBA00022822"/>
    </source>
</evidence>
<dbReference type="EMBL" id="MWAK01000013">
    <property type="protein sequence ID" value="OPZ93657.1"/>
    <property type="molecule type" value="Genomic_DNA"/>
</dbReference>
<dbReference type="HAMAP" id="MF_00131">
    <property type="entry name" value="Trp_synth_alpha"/>
    <property type="match status" value="1"/>
</dbReference>
<dbReference type="GO" id="GO:0004834">
    <property type="term" value="F:tryptophan synthase activity"/>
    <property type="evidence" value="ECO:0007669"/>
    <property type="project" value="UniProtKB-UniRule"/>
</dbReference>
<evidence type="ECO:0000256" key="4">
    <source>
        <dbReference type="ARBA" id="ARBA00022605"/>
    </source>
</evidence>
<evidence type="ECO:0000256" key="1">
    <source>
        <dbReference type="ARBA" id="ARBA00003365"/>
    </source>
</evidence>
<dbReference type="PANTHER" id="PTHR43406:SF1">
    <property type="entry name" value="TRYPTOPHAN SYNTHASE ALPHA CHAIN, CHLOROPLASTIC"/>
    <property type="match status" value="1"/>
</dbReference>
<feature type="active site" description="Proton acceptor" evidence="9">
    <location>
        <position position="49"/>
    </location>
</feature>
<dbReference type="AlphaFoldDB" id="A0A1V5MK60"/>
<dbReference type="CDD" id="cd04724">
    <property type="entry name" value="Tryptophan_synthase_alpha"/>
    <property type="match status" value="1"/>
</dbReference>
<dbReference type="SUPFAM" id="SSF51366">
    <property type="entry name" value="Ribulose-phoshate binding barrel"/>
    <property type="match status" value="1"/>
</dbReference>
<dbReference type="Gene3D" id="3.20.20.70">
    <property type="entry name" value="Aldolase class I"/>
    <property type="match status" value="1"/>
</dbReference>
<dbReference type="InterPro" id="IPR002028">
    <property type="entry name" value="Trp_synthase_suA"/>
</dbReference>
<reference evidence="11" key="1">
    <citation type="submission" date="2017-02" db="EMBL/GenBank/DDBJ databases">
        <title>Delving into the versatile metabolic prowess of the omnipresent phylum Bacteroidetes.</title>
        <authorList>
            <person name="Nobu M.K."/>
            <person name="Mei R."/>
            <person name="Narihiro T."/>
            <person name="Kuroda K."/>
            <person name="Liu W.-T."/>
        </authorList>
    </citation>
    <scope>NUCLEOTIDE SEQUENCE</scope>
    <source>
        <strain evidence="11">ADurb.Bin417</strain>
    </source>
</reference>
<evidence type="ECO:0000256" key="2">
    <source>
        <dbReference type="ARBA" id="ARBA00004733"/>
    </source>
</evidence>
<evidence type="ECO:0000256" key="3">
    <source>
        <dbReference type="ARBA" id="ARBA00011270"/>
    </source>
</evidence>
<comment type="subunit">
    <text evidence="3 9">Tetramer of two alpha and two beta chains.</text>
</comment>
<comment type="function">
    <text evidence="1 9">The alpha subunit is responsible for the aldol cleavage of indoleglycerol phosphate to indole and glyceraldehyde 3-phosphate.</text>
</comment>
<organism evidence="11">
    <name type="scientific">candidate division TA06 bacterium ADurb.Bin417</name>
    <dbReference type="NCBI Taxonomy" id="1852828"/>
    <lineage>
        <taxon>Bacteria</taxon>
        <taxon>Bacteria division TA06</taxon>
    </lineage>
</organism>
<comment type="pathway">
    <text evidence="2 9">Amino-acid biosynthesis; L-tryptophan biosynthesis; L-tryptophan from chorismate: step 5/5.</text>
</comment>
<dbReference type="EC" id="4.2.1.20" evidence="9"/>
<sequence>MNRIERKFRELERAGRKGLILYLTAGYPSLEATRALVPGLEKAGADIIELGVPFSDPIADGVTIQRTNAAALAAGVTLARILKLVADIRRESQVPIILMGYYNPILAYGLERFVRDSWKAGVDGLIVPDLPPEEAAPLRRELKKARLGLIFLLAPTSDDERIALVAGRSEPFIYYVSVAGVTGARASLASEEIGAQVARIRRQSRRPVCLGFGINGPEALRELVPLADGFIVGSALLNCIEKAGVRYQAAAEEFVAGMAGVLKAAAGPGPGAKKN</sequence>
<protein>
    <recommendedName>
        <fullName evidence="9">Tryptophan synthase alpha chain</fullName>
        <ecNumber evidence="9">4.2.1.20</ecNumber>
    </recommendedName>
</protein>
<dbReference type="GO" id="GO:0005829">
    <property type="term" value="C:cytosol"/>
    <property type="evidence" value="ECO:0007669"/>
    <property type="project" value="TreeGrafter"/>
</dbReference>
<evidence type="ECO:0000256" key="6">
    <source>
        <dbReference type="ARBA" id="ARBA00023141"/>
    </source>
</evidence>
<comment type="caution">
    <text evidence="11">The sequence shown here is derived from an EMBL/GenBank/DDBJ whole genome shotgun (WGS) entry which is preliminary data.</text>
</comment>
<comment type="catalytic activity">
    <reaction evidence="8 9">
        <text>(1S,2R)-1-C-(indol-3-yl)glycerol 3-phosphate + L-serine = D-glyceraldehyde 3-phosphate + L-tryptophan + H2O</text>
        <dbReference type="Rhea" id="RHEA:10532"/>
        <dbReference type="ChEBI" id="CHEBI:15377"/>
        <dbReference type="ChEBI" id="CHEBI:33384"/>
        <dbReference type="ChEBI" id="CHEBI:57912"/>
        <dbReference type="ChEBI" id="CHEBI:58866"/>
        <dbReference type="ChEBI" id="CHEBI:59776"/>
        <dbReference type="EC" id="4.2.1.20"/>
    </reaction>
</comment>
<evidence type="ECO:0000256" key="8">
    <source>
        <dbReference type="ARBA" id="ARBA00049047"/>
    </source>
</evidence>
<evidence type="ECO:0000313" key="11">
    <source>
        <dbReference type="EMBL" id="OPZ93657.1"/>
    </source>
</evidence>
<keyword evidence="6 9" id="KW-0057">Aromatic amino acid biosynthesis</keyword>
<keyword evidence="5 9" id="KW-0822">Tryptophan biosynthesis</keyword>
<keyword evidence="4 9" id="KW-0028">Amino-acid biosynthesis</keyword>
<dbReference type="Pfam" id="PF00290">
    <property type="entry name" value="Trp_syntA"/>
    <property type="match status" value="1"/>
</dbReference>
<comment type="similarity">
    <text evidence="9 10">Belongs to the TrpA family.</text>
</comment>
<dbReference type="Proteomes" id="UP000485484">
    <property type="component" value="Unassembled WGS sequence"/>
</dbReference>
<dbReference type="UniPathway" id="UPA00035">
    <property type="reaction ID" value="UER00044"/>
</dbReference>
<dbReference type="FunFam" id="3.20.20.70:FF:000037">
    <property type="entry name" value="Tryptophan synthase alpha chain"/>
    <property type="match status" value="1"/>
</dbReference>
<evidence type="ECO:0000256" key="9">
    <source>
        <dbReference type="HAMAP-Rule" id="MF_00131"/>
    </source>
</evidence>
<proteinExistence type="inferred from homology"/>
<dbReference type="InterPro" id="IPR011060">
    <property type="entry name" value="RibuloseP-bd_barrel"/>
</dbReference>
<keyword evidence="7 9" id="KW-0456">Lyase</keyword>
<dbReference type="NCBIfam" id="TIGR00262">
    <property type="entry name" value="trpA"/>
    <property type="match status" value="1"/>
</dbReference>
<feature type="active site" description="Proton acceptor" evidence="9">
    <location>
        <position position="60"/>
    </location>
</feature>
<dbReference type="InterPro" id="IPR018204">
    <property type="entry name" value="Trp_synthase_alpha_AS"/>
</dbReference>
<evidence type="ECO:0000256" key="10">
    <source>
        <dbReference type="RuleBase" id="RU003662"/>
    </source>
</evidence>
<dbReference type="InterPro" id="IPR013785">
    <property type="entry name" value="Aldolase_TIM"/>
</dbReference>
<dbReference type="PROSITE" id="PS00167">
    <property type="entry name" value="TRP_SYNTHASE_ALPHA"/>
    <property type="match status" value="1"/>
</dbReference>
<dbReference type="PANTHER" id="PTHR43406">
    <property type="entry name" value="TRYPTOPHAN SYNTHASE, ALPHA CHAIN"/>
    <property type="match status" value="1"/>
</dbReference>
<name>A0A1V5MK60_UNCT6</name>
<accession>A0A1V5MK60</accession>
<evidence type="ECO:0000256" key="7">
    <source>
        <dbReference type="ARBA" id="ARBA00023239"/>
    </source>
</evidence>